<dbReference type="AlphaFoldDB" id="A0A3B4A0C9"/>
<name>A0A3B4A0C9_9GOBI</name>
<feature type="domain" description="Ig-like" evidence="3">
    <location>
        <begin position="19"/>
        <end position="114"/>
    </location>
</feature>
<dbReference type="InterPro" id="IPR036179">
    <property type="entry name" value="Ig-like_dom_sf"/>
</dbReference>
<accession>A0A3B4A0C9</accession>
<reference evidence="4" key="2">
    <citation type="submission" date="2025-09" db="UniProtKB">
        <authorList>
            <consortium name="Ensembl"/>
        </authorList>
    </citation>
    <scope>IDENTIFICATION</scope>
</reference>
<evidence type="ECO:0000256" key="2">
    <source>
        <dbReference type="SAM" id="Phobius"/>
    </source>
</evidence>
<feature type="transmembrane region" description="Helical" evidence="2">
    <location>
        <begin position="232"/>
        <end position="249"/>
    </location>
</feature>
<evidence type="ECO:0000256" key="1">
    <source>
        <dbReference type="SAM" id="MobiDB-lite"/>
    </source>
</evidence>
<dbReference type="InterPro" id="IPR007110">
    <property type="entry name" value="Ig-like_dom"/>
</dbReference>
<keyword evidence="2" id="KW-1133">Transmembrane helix</keyword>
<dbReference type="Gene3D" id="2.60.40.10">
    <property type="entry name" value="Immunoglobulins"/>
    <property type="match status" value="1"/>
</dbReference>
<dbReference type="Ensembl" id="ENSPMGT00000010776.1">
    <property type="protein sequence ID" value="ENSPMGP00000010099.1"/>
    <property type="gene ID" value="ENSPMGG00000008382.1"/>
</dbReference>
<organism evidence="4 5">
    <name type="scientific">Periophthalmus magnuspinnatus</name>
    <dbReference type="NCBI Taxonomy" id="409849"/>
    <lineage>
        <taxon>Eukaryota</taxon>
        <taxon>Metazoa</taxon>
        <taxon>Chordata</taxon>
        <taxon>Craniata</taxon>
        <taxon>Vertebrata</taxon>
        <taxon>Euteleostomi</taxon>
        <taxon>Actinopterygii</taxon>
        <taxon>Neopterygii</taxon>
        <taxon>Teleostei</taxon>
        <taxon>Neoteleostei</taxon>
        <taxon>Acanthomorphata</taxon>
        <taxon>Gobiaria</taxon>
        <taxon>Gobiiformes</taxon>
        <taxon>Gobioidei</taxon>
        <taxon>Gobiidae</taxon>
        <taxon>Oxudercinae</taxon>
        <taxon>Periophthalmus</taxon>
    </lineage>
</organism>
<keyword evidence="2" id="KW-0812">Transmembrane</keyword>
<dbReference type="SUPFAM" id="SSF48726">
    <property type="entry name" value="Immunoglobulin"/>
    <property type="match status" value="1"/>
</dbReference>
<evidence type="ECO:0000313" key="5">
    <source>
        <dbReference type="Proteomes" id="UP000261520"/>
    </source>
</evidence>
<feature type="region of interest" description="Disordered" evidence="1">
    <location>
        <begin position="178"/>
        <end position="226"/>
    </location>
</feature>
<reference evidence="4" key="1">
    <citation type="submission" date="2025-08" db="UniProtKB">
        <authorList>
            <consortium name="Ensembl"/>
        </authorList>
    </citation>
    <scope>IDENTIFICATION</scope>
</reference>
<keyword evidence="5" id="KW-1185">Reference proteome</keyword>
<dbReference type="InterPro" id="IPR013783">
    <property type="entry name" value="Ig-like_fold"/>
</dbReference>
<proteinExistence type="predicted"/>
<dbReference type="InterPro" id="IPR003599">
    <property type="entry name" value="Ig_sub"/>
</dbReference>
<dbReference type="Proteomes" id="UP000261520">
    <property type="component" value="Unplaced"/>
</dbReference>
<evidence type="ECO:0000313" key="4">
    <source>
        <dbReference type="Ensembl" id="ENSPMGP00000010099.1"/>
    </source>
</evidence>
<keyword evidence="2" id="KW-0472">Membrane</keyword>
<feature type="transmembrane region" description="Helical" evidence="2">
    <location>
        <begin position="143"/>
        <end position="164"/>
    </location>
</feature>
<protein>
    <recommendedName>
        <fullName evidence="3">Ig-like domain-containing protein</fullName>
    </recommendedName>
</protein>
<dbReference type="PROSITE" id="PS50835">
    <property type="entry name" value="IG_LIKE"/>
    <property type="match status" value="1"/>
</dbReference>
<evidence type="ECO:0000259" key="3">
    <source>
        <dbReference type="PROSITE" id="PS50835"/>
    </source>
</evidence>
<dbReference type="SMART" id="SM00409">
    <property type="entry name" value="IG"/>
    <property type="match status" value="1"/>
</dbReference>
<dbReference type="STRING" id="409849.ENSPMGP00000010099"/>
<sequence length="275" mass="31449">EQEMYSNLHWAVVCLCIYPGSADDGCFTAVLNRRATFIVASGDSLSLSCVVQHCGHPFTWRWVWTNSTDEEFSSVQSADHLRVTREDLSPAQTRLVLDLLRVREENEGSYGCSVRWETHETEQGHLMFVNVTAARPFDRSLNRILICSAAVLCVFIALGLVFCLRSKVTPQTLRRKFTSVTSSHAKPRPSAETHAPLQQSTPRPPPRRQAREKDKMSSTKSKKRTHTAQKNIYTTLFIFTFIFSKHKTIMSMFDYLQKLSFFFFGGDFVCLFFLI</sequence>